<dbReference type="AlphaFoldDB" id="A0A9Q3GDC7"/>
<dbReference type="CDD" id="cd16462">
    <property type="entry name" value="RING-H2_Pep3p-like"/>
    <property type="match status" value="1"/>
</dbReference>
<evidence type="ECO:0000256" key="1">
    <source>
        <dbReference type="ARBA" id="ARBA00010454"/>
    </source>
</evidence>
<dbReference type="GO" id="GO:0030674">
    <property type="term" value="F:protein-macromolecule adaptor activity"/>
    <property type="evidence" value="ECO:0007669"/>
    <property type="project" value="TreeGrafter"/>
</dbReference>
<dbReference type="GO" id="GO:0006904">
    <property type="term" value="P:vesicle docking involved in exocytosis"/>
    <property type="evidence" value="ECO:0007669"/>
    <property type="project" value="TreeGrafter"/>
</dbReference>
<proteinExistence type="inferred from homology"/>
<keyword evidence="3" id="KW-0863">Zinc-finger</keyword>
<feature type="domain" description="Pep3/Vps18 RING C-terminal" evidence="11">
    <location>
        <begin position="985"/>
        <end position="1038"/>
    </location>
</feature>
<accession>A0A9Q3GDC7</accession>
<dbReference type="GO" id="GO:0007032">
    <property type="term" value="P:endosome organization"/>
    <property type="evidence" value="ECO:0007669"/>
    <property type="project" value="TreeGrafter"/>
</dbReference>
<dbReference type="GO" id="GO:0048284">
    <property type="term" value="P:organelle fusion"/>
    <property type="evidence" value="ECO:0007669"/>
    <property type="project" value="TreeGrafter"/>
</dbReference>
<feature type="compositionally biased region" description="Polar residues" evidence="9">
    <location>
        <begin position="1124"/>
        <end position="1136"/>
    </location>
</feature>
<dbReference type="SUPFAM" id="SSF57850">
    <property type="entry name" value="RING/U-box"/>
    <property type="match status" value="1"/>
</dbReference>
<dbReference type="GO" id="GO:0030897">
    <property type="term" value="C:HOPS complex"/>
    <property type="evidence" value="ECO:0007669"/>
    <property type="project" value="TreeGrafter"/>
</dbReference>
<comment type="caution">
    <text evidence="12">The sequence shown here is derived from an EMBL/GenBank/DDBJ whole genome shotgun (WGS) entry which is preliminary data.</text>
</comment>
<evidence type="ECO:0000256" key="6">
    <source>
        <dbReference type="ARBA" id="ARBA00029433"/>
    </source>
</evidence>
<feature type="region of interest" description="Disordered" evidence="9">
    <location>
        <begin position="1"/>
        <end position="25"/>
    </location>
</feature>
<dbReference type="Pfam" id="PF05131">
    <property type="entry name" value="Pep3_Vps18"/>
    <property type="match status" value="1"/>
</dbReference>
<evidence type="ECO:0000259" key="10">
    <source>
        <dbReference type="Pfam" id="PF05131"/>
    </source>
</evidence>
<keyword evidence="4" id="KW-0862">Zinc</keyword>
<dbReference type="GO" id="GO:0006886">
    <property type="term" value="P:intracellular protein transport"/>
    <property type="evidence" value="ECO:0007669"/>
    <property type="project" value="UniProtKB-UniRule"/>
</dbReference>
<dbReference type="Proteomes" id="UP000765509">
    <property type="component" value="Unassembled WGS sequence"/>
</dbReference>
<evidence type="ECO:0000256" key="3">
    <source>
        <dbReference type="ARBA" id="ARBA00022771"/>
    </source>
</evidence>
<evidence type="ECO:0000256" key="2">
    <source>
        <dbReference type="ARBA" id="ARBA00022723"/>
    </source>
</evidence>
<feature type="coiled-coil region" evidence="8">
    <location>
        <begin position="943"/>
        <end position="977"/>
    </location>
</feature>
<feature type="region of interest" description="Disordered" evidence="9">
    <location>
        <begin position="1120"/>
        <end position="1155"/>
    </location>
</feature>
<dbReference type="InterPro" id="IPR000547">
    <property type="entry name" value="Clathrin_H-chain/VPS_repeat"/>
</dbReference>
<dbReference type="PANTHER" id="PTHR23323:SF26">
    <property type="entry name" value="VACUOLAR PROTEIN SORTING-ASSOCIATED PROTEIN 18 HOMOLOG"/>
    <property type="match status" value="1"/>
</dbReference>
<dbReference type="InterPro" id="IPR058919">
    <property type="entry name" value="Pep3/Vps18_RING_C"/>
</dbReference>
<keyword evidence="5" id="KW-0472">Membrane</keyword>
<evidence type="ECO:0000256" key="9">
    <source>
        <dbReference type="SAM" id="MobiDB-lite"/>
    </source>
</evidence>
<gene>
    <name evidence="12" type="ORF">O181_002536</name>
</gene>
<dbReference type="GO" id="GO:0007033">
    <property type="term" value="P:vacuole organization"/>
    <property type="evidence" value="ECO:0007669"/>
    <property type="project" value="TreeGrafter"/>
</dbReference>
<dbReference type="OrthoDB" id="1845386at2759"/>
<comment type="subcellular location">
    <subcellularLocation>
        <location evidence="6">Endomembrane system</location>
        <topology evidence="6">Peripheral membrane protein</topology>
        <orientation evidence="6">Cytoplasmic side</orientation>
    </subcellularLocation>
</comment>
<dbReference type="PANTHER" id="PTHR23323">
    <property type="entry name" value="VACUOLAR PROTEIN SORTING-ASSOCIATED PROTEIN"/>
    <property type="match status" value="1"/>
</dbReference>
<feature type="repeat" description="CHCR" evidence="7">
    <location>
        <begin position="744"/>
        <end position="906"/>
    </location>
</feature>
<evidence type="ECO:0000256" key="7">
    <source>
        <dbReference type="PROSITE-ProRule" id="PRU01006"/>
    </source>
</evidence>
<evidence type="ECO:0000256" key="8">
    <source>
        <dbReference type="SAM" id="Coils"/>
    </source>
</evidence>
<feature type="repeat" description="CHCR" evidence="7">
    <location>
        <begin position="560"/>
        <end position="733"/>
    </location>
</feature>
<name>A0A9Q3GDC7_9BASI</name>
<dbReference type="Pfam" id="PF26148">
    <property type="entry name" value="VPS18_RING_C"/>
    <property type="match status" value="1"/>
</dbReference>
<evidence type="ECO:0008006" key="14">
    <source>
        <dbReference type="Google" id="ProtNLM"/>
    </source>
</evidence>
<keyword evidence="2" id="KW-0479">Metal-binding</keyword>
<evidence type="ECO:0000259" key="11">
    <source>
        <dbReference type="Pfam" id="PF26148"/>
    </source>
</evidence>
<evidence type="ECO:0000313" key="13">
    <source>
        <dbReference type="Proteomes" id="UP000765509"/>
    </source>
</evidence>
<dbReference type="GO" id="GO:0008270">
    <property type="term" value="F:zinc ion binding"/>
    <property type="evidence" value="ECO:0007669"/>
    <property type="project" value="UniProtKB-KW"/>
</dbReference>
<evidence type="ECO:0000256" key="5">
    <source>
        <dbReference type="ARBA" id="ARBA00023136"/>
    </source>
</evidence>
<organism evidence="12 13">
    <name type="scientific">Austropuccinia psidii MF-1</name>
    <dbReference type="NCBI Taxonomy" id="1389203"/>
    <lineage>
        <taxon>Eukaryota</taxon>
        <taxon>Fungi</taxon>
        <taxon>Dikarya</taxon>
        <taxon>Basidiomycota</taxon>
        <taxon>Pucciniomycotina</taxon>
        <taxon>Pucciniomycetes</taxon>
        <taxon>Pucciniales</taxon>
        <taxon>Sphaerophragmiaceae</taxon>
        <taxon>Austropuccinia</taxon>
    </lineage>
</organism>
<keyword evidence="13" id="KW-1185">Reference proteome</keyword>
<dbReference type="PROSITE" id="PS50236">
    <property type="entry name" value="CHCR"/>
    <property type="match status" value="2"/>
</dbReference>
<feature type="compositionally biased region" description="Polar residues" evidence="9">
    <location>
        <begin position="8"/>
        <end position="25"/>
    </location>
</feature>
<keyword evidence="8" id="KW-0175">Coiled coil</keyword>
<sequence length="1216" mass="137985">MKNLEDFISSTKNQNSNPSNYLNQSKNGYIKPNQSVLNQFNSLKSSKNHLIKFDPFPIKSILPQIFSIGRVQFSLDQPLKFLSSNANILIFLTSPSNPSSSNLPHLIKIDLQNPSIIHSIPLNLHPILSNQSISIIHKIHSDPTSNHLLISLITGQNFYISLNSSSFIQSNPSTQFNLKQTSTSPFKLLSKLNGLVISSIGWNQIKSNLHSKHSTKEIIVGTTSGQLFTTLILDHHHDLNSDLSLTSAFSRIDRSNPDKYLKPLFTLPDSSSNSSPITGIWWNVWYQNSNQNKIIKRALAIITTPNRLYQFVDQVGLIKNKLQDDDQDEILERLFNSYNSNHLMSKSLELPTPDHNSELYVFNPIKSTNSSLDPSTPSIISWLTGAGIYCGEILYGSQQAGDEVIVSSQLITYPSSSQSINNSSSINLHHQNSSETHSTVPISFVPTEFHFVLLYDDRITITCRLDNQVVHEEILDLRPDEHMIAITLDSINQTYWLYSDQSIFELVIKDESRNIWKVYLQRQDFDEALKRVNTPVDRDQVLIAQADHYFNIKKFIPAAQIYAQCSKSFEAVVMNFIDRGERDALRYYLISRLERLKRQELTQRMMLATWLTEIYLAKINELEDLATSETSIDSSANIIAEQSLIEDELQQFLKTYKSNLDQRTTYELITSHGRKDVMIYYANLVADHERIIRHYIQEEDWKKAIDSLSRQDDLELYYRFAPVLVNHDARSATTAFMRQAKLDVKRLIPALIPPRSTARRRQNIPDGDKSKIVIEYLKFSISKLNNSDPQVHNALLTLYATQPQSEEGLLLRFLATTPDNPSTGKPYYDLDYGLRVCKTNNKLQSCGLIYSKMGLYESSVDLALQTDDLELAKINAEKPEDDILLKKKLWLKIAKHVVHHQNDIKTAMEFLESTDLLQIEDILPFFPDFVVIDDFKQEICNALDNYSLHIQKLKQDMEEANQSAEMIKEDLSKLSSRFLIINQKDVCCCCEEKLLTRQFYLFPCQHSFHADCLIKEVTKHMPPHQLRRMLTLQNKLSQPHLVNQESRGNGTSGIWLNGNEGSSLLSDSKKLAIASVQGLDQVRKLIIPDALVGVIGGGVGVIGSGVEALGGVLTIPGVGKTRNRVSSQNPNSIRTYNQQNSSTNSNPSTSLSINQSLPQTTLGKSLRKTVPGKRFLNEMEKLKEELDELLASKCLLCYWSLNSINKGFILDDEVEI</sequence>
<feature type="domain" description="Pep3/Vps18 beta-propeller" evidence="10">
    <location>
        <begin position="65"/>
        <end position="508"/>
    </location>
</feature>
<protein>
    <recommendedName>
        <fullName evidence="14">Pep3/Vps18/deep orange domain-containing protein</fullName>
    </recommendedName>
</protein>
<comment type="similarity">
    <text evidence="1">Belongs to the VPS18 family.</text>
</comment>
<evidence type="ECO:0000256" key="4">
    <source>
        <dbReference type="ARBA" id="ARBA00022833"/>
    </source>
</evidence>
<dbReference type="EMBL" id="AVOT02000427">
    <property type="protein sequence ID" value="MBW0462821.1"/>
    <property type="molecule type" value="Genomic_DNA"/>
</dbReference>
<dbReference type="GO" id="GO:0005768">
    <property type="term" value="C:endosome"/>
    <property type="evidence" value="ECO:0007669"/>
    <property type="project" value="TreeGrafter"/>
</dbReference>
<dbReference type="InterPro" id="IPR007810">
    <property type="entry name" value="Pep3/Vps18_beta-prop"/>
</dbReference>
<evidence type="ECO:0000313" key="12">
    <source>
        <dbReference type="EMBL" id="MBW0462821.1"/>
    </source>
</evidence>
<feature type="compositionally biased region" description="Low complexity" evidence="9">
    <location>
        <begin position="1137"/>
        <end position="1154"/>
    </location>
</feature>
<reference evidence="12" key="1">
    <citation type="submission" date="2021-03" db="EMBL/GenBank/DDBJ databases">
        <title>Draft genome sequence of rust myrtle Austropuccinia psidii MF-1, a brazilian biotype.</title>
        <authorList>
            <person name="Quecine M.C."/>
            <person name="Pachon D.M.R."/>
            <person name="Bonatelli M.L."/>
            <person name="Correr F.H."/>
            <person name="Franceschini L.M."/>
            <person name="Leite T.F."/>
            <person name="Margarido G.R.A."/>
            <person name="Almeida C.A."/>
            <person name="Ferrarezi J.A."/>
            <person name="Labate C.A."/>
        </authorList>
    </citation>
    <scope>NUCLEOTIDE SEQUENCE</scope>
    <source>
        <strain evidence="12">MF-1</strain>
    </source>
</reference>